<evidence type="ECO:0000313" key="1">
    <source>
        <dbReference type="EMBL" id="KZS02693.1"/>
    </source>
</evidence>
<reference evidence="1 2" key="1">
    <citation type="submission" date="2016-03" db="EMBL/GenBank/DDBJ databases">
        <title>EvidentialGene: Evidence-directed Construction of Genes on Genomes.</title>
        <authorList>
            <person name="Gilbert D.G."/>
            <person name="Choi J.-H."/>
            <person name="Mockaitis K."/>
            <person name="Colbourne J."/>
            <person name="Pfrender M."/>
        </authorList>
    </citation>
    <scope>NUCLEOTIDE SEQUENCE [LARGE SCALE GENOMIC DNA]</scope>
    <source>
        <strain evidence="1 2">Xinb3</strain>
        <tissue evidence="1">Complete organism</tissue>
    </source>
</reference>
<dbReference type="AlphaFoldDB" id="A0A164JVE4"/>
<evidence type="ECO:0000313" key="2">
    <source>
        <dbReference type="Proteomes" id="UP000076858"/>
    </source>
</evidence>
<proteinExistence type="predicted"/>
<sequence length="55" mass="6218">FSSVLAGPSQEIDSNAQPNFVMILDKSQFCRYYPSLFSNFGCELIQLLLFKLTPV</sequence>
<accession>A0A164JVE4</accession>
<dbReference type="EMBL" id="LRGB01003743">
    <property type="protein sequence ID" value="KZS02693.1"/>
    <property type="molecule type" value="Genomic_DNA"/>
</dbReference>
<name>A0A164JVE4_9CRUS</name>
<keyword evidence="2" id="KW-1185">Reference proteome</keyword>
<gene>
    <name evidence="1" type="ORF">APZ42_000167</name>
</gene>
<protein>
    <submittedName>
        <fullName evidence="1">Uncharacterized protein</fullName>
    </submittedName>
</protein>
<dbReference type="Proteomes" id="UP000076858">
    <property type="component" value="Unassembled WGS sequence"/>
</dbReference>
<feature type="non-terminal residue" evidence="1">
    <location>
        <position position="1"/>
    </location>
</feature>
<organism evidence="1 2">
    <name type="scientific">Daphnia magna</name>
    <dbReference type="NCBI Taxonomy" id="35525"/>
    <lineage>
        <taxon>Eukaryota</taxon>
        <taxon>Metazoa</taxon>
        <taxon>Ecdysozoa</taxon>
        <taxon>Arthropoda</taxon>
        <taxon>Crustacea</taxon>
        <taxon>Branchiopoda</taxon>
        <taxon>Diplostraca</taxon>
        <taxon>Cladocera</taxon>
        <taxon>Anomopoda</taxon>
        <taxon>Daphniidae</taxon>
        <taxon>Daphnia</taxon>
    </lineage>
</organism>
<comment type="caution">
    <text evidence="1">The sequence shown here is derived from an EMBL/GenBank/DDBJ whole genome shotgun (WGS) entry which is preliminary data.</text>
</comment>